<dbReference type="KEGG" id="crb:17882104"/>
<dbReference type="Pfam" id="PF25210">
    <property type="entry name" value="Kelch_FKB95"/>
    <property type="match status" value="1"/>
</dbReference>
<dbReference type="SMART" id="SM00256">
    <property type="entry name" value="FBOX"/>
    <property type="match status" value="1"/>
</dbReference>
<gene>
    <name evidence="2" type="ORF">CARUB_v10002890mg</name>
</gene>
<dbReference type="eggNOG" id="KOG1072">
    <property type="taxonomic scope" value="Eukaryota"/>
</dbReference>
<keyword evidence="3" id="KW-1185">Reference proteome</keyword>
<dbReference type="InterPro" id="IPR050354">
    <property type="entry name" value="F-box/kelch-repeat_ARATH"/>
</dbReference>
<dbReference type="CDD" id="cd22152">
    <property type="entry name" value="F-box_AtAFR-like"/>
    <property type="match status" value="1"/>
</dbReference>
<dbReference type="OrthoDB" id="1070088at2759"/>
<evidence type="ECO:0000313" key="2">
    <source>
        <dbReference type="EMBL" id="EOA19614.1"/>
    </source>
</evidence>
<name>R0GRV6_9BRAS</name>
<feature type="domain" description="F-box" evidence="1">
    <location>
        <begin position="20"/>
        <end position="66"/>
    </location>
</feature>
<protein>
    <recommendedName>
        <fullName evidence="1">F-box domain-containing protein</fullName>
    </recommendedName>
</protein>
<dbReference type="SUPFAM" id="SSF81383">
    <property type="entry name" value="F-box domain"/>
    <property type="match status" value="1"/>
</dbReference>
<evidence type="ECO:0000259" key="1">
    <source>
        <dbReference type="PROSITE" id="PS50181"/>
    </source>
</evidence>
<reference evidence="3" key="1">
    <citation type="journal article" date="2013" name="Nat. Genet.">
        <title>The Capsella rubella genome and the genomic consequences of rapid mating system evolution.</title>
        <authorList>
            <person name="Slotte T."/>
            <person name="Hazzouri K.M."/>
            <person name="Agren J.A."/>
            <person name="Koenig D."/>
            <person name="Maumus F."/>
            <person name="Guo Y.L."/>
            <person name="Steige K."/>
            <person name="Platts A.E."/>
            <person name="Escobar J.S."/>
            <person name="Newman L.K."/>
            <person name="Wang W."/>
            <person name="Mandakova T."/>
            <person name="Vello E."/>
            <person name="Smith L.M."/>
            <person name="Henz S.R."/>
            <person name="Steffen J."/>
            <person name="Takuno S."/>
            <person name="Brandvain Y."/>
            <person name="Coop G."/>
            <person name="Andolfatto P."/>
            <person name="Hu T.T."/>
            <person name="Blanchette M."/>
            <person name="Clark R.M."/>
            <person name="Quesneville H."/>
            <person name="Nordborg M."/>
            <person name="Gaut B.S."/>
            <person name="Lysak M.A."/>
            <person name="Jenkins J."/>
            <person name="Grimwood J."/>
            <person name="Chapman J."/>
            <person name="Prochnik S."/>
            <person name="Shu S."/>
            <person name="Rokhsar D."/>
            <person name="Schmutz J."/>
            <person name="Weigel D."/>
            <person name="Wright S.I."/>
        </authorList>
    </citation>
    <scope>NUCLEOTIDE SEQUENCE [LARGE SCALE GENOMIC DNA]</scope>
    <source>
        <strain evidence="3">cv. Monte Gargano</strain>
    </source>
</reference>
<sequence>MSSPAIKNEEEPLVKNQKKTLHILSLPDDLILSCLARVSRLHYPTLSLVSKSFRSLLASPELYKTRSLLGRTESCLYVCLRFPPEPNKRWFTLSINPNQTVDNKKTSCTLLIPIPTDPYSHPAHFSSLVAVGCNIYNFGGSHVDGPSSRVSILDCKSHTWREGPTMQVDRTNLSPNVLDGKIYVGGLKGSKSAFSMGVFDLKTETWDPTVFGLLPSPSIKEIFVYKSMVMEGGVYMIGDKEAVVYKPKEGKWESVHYLEDFDRWLGTSHCVIGNVLYWYHYHNTFKWYDSKIGKWMELKGLEGLLKFSGVVKLVDYGGKMAVLWDEYNGRKNKVIRCAVIELERRNSEEIWGKVEWLDDLLTVPVYYDFLCALSATV</sequence>
<evidence type="ECO:0000313" key="3">
    <source>
        <dbReference type="Proteomes" id="UP000029121"/>
    </source>
</evidence>
<dbReference type="InterPro" id="IPR015915">
    <property type="entry name" value="Kelch-typ_b-propeller"/>
</dbReference>
<accession>R0GRV6</accession>
<proteinExistence type="predicted"/>
<dbReference type="PROSITE" id="PS50181">
    <property type="entry name" value="FBOX"/>
    <property type="match status" value="1"/>
</dbReference>
<dbReference type="EMBL" id="KB870810">
    <property type="protein sequence ID" value="EOA19614.1"/>
    <property type="molecule type" value="Genomic_DNA"/>
</dbReference>
<dbReference type="InterPro" id="IPR057499">
    <property type="entry name" value="Kelch_FKB95"/>
</dbReference>
<dbReference type="SUPFAM" id="SSF117281">
    <property type="entry name" value="Kelch motif"/>
    <property type="match status" value="1"/>
</dbReference>
<dbReference type="InterPro" id="IPR036047">
    <property type="entry name" value="F-box-like_dom_sf"/>
</dbReference>
<organism evidence="2 3">
    <name type="scientific">Capsella rubella</name>
    <dbReference type="NCBI Taxonomy" id="81985"/>
    <lineage>
        <taxon>Eukaryota</taxon>
        <taxon>Viridiplantae</taxon>
        <taxon>Streptophyta</taxon>
        <taxon>Embryophyta</taxon>
        <taxon>Tracheophyta</taxon>
        <taxon>Spermatophyta</taxon>
        <taxon>Magnoliopsida</taxon>
        <taxon>eudicotyledons</taxon>
        <taxon>Gunneridae</taxon>
        <taxon>Pentapetalae</taxon>
        <taxon>rosids</taxon>
        <taxon>malvids</taxon>
        <taxon>Brassicales</taxon>
        <taxon>Brassicaceae</taxon>
        <taxon>Camelineae</taxon>
        <taxon>Capsella</taxon>
    </lineage>
</organism>
<dbReference type="Gene3D" id="2.120.10.80">
    <property type="entry name" value="Kelch-type beta propeller"/>
    <property type="match status" value="1"/>
</dbReference>
<dbReference type="PANTHER" id="PTHR24414:SF184">
    <property type="entry name" value="GALACTOSE OXIDASE_KELCH REPEAT SUPERFAMILY PROTEIN"/>
    <property type="match status" value="1"/>
</dbReference>
<dbReference type="Pfam" id="PF00646">
    <property type="entry name" value="F-box"/>
    <property type="match status" value="1"/>
</dbReference>
<dbReference type="PANTHER" id="PTHR24414">
    <property type="entry name" value="F-BOX/KELCH-REPEAT PROTEIN SKIP4"/>
    <property type="match status" value="1"/>
</dbReference>
<dbReference type="InterPro" id="IPR001810">
    <property type="entry name" value="F-box_dom"/>
</dbReference>
<dbReference type="AlphaFoldDB" id="R0GRV6"/>
<dbReference type="Proteomes" id="UP000029121">
    <property type="component" value="Unassembled WGS sequence"/>
</dbReference>